<accession>A0A1V8RU40</accession>
<dbReference type="Proteomes" id="UP000191905">
    <property type="component" value="Unassembled WGS sequence"/>
</dbReference>
<evidence type="ECO:0000313" key="2">
    <source>
        <dbReference type="Proteomes" id="UP000191905"/>
    </source>
</evidence>
<reference evidence="1 2" key="1">
    <citation type="journal article" date="2016" name="Int. J. Syst. Evol. Microbiol.">
        <title>Pseudaminobacter manganicus sp. nov., isolated from sludge of a manganese mine.</title>
        <authorList>
            <person name="Li J."/>
            <person name="Huang J."/>
            <person name="Liao S."/>
            <person name="Wang G."/>
        </authorList>
    </citation>
    <scope>NUCLEOTIDE SEQUENCE [LARGE SCALE GENOMIC DNA]</scope>
    <source>
        <strain evidence="1 2">JH-7</strain>
    </source>
</reference>
<dbReference type="EMBL" id="MDET01000005">
    <property type="protein sequence ID" value="OQM76717.1"/>
    <property type="molecule type" value="Genomic_DNA"/>
</dbReference>
<evidence type="ECO:0000313" key="1">
    <source>
        <dbReference type="EMBL" id="OQM76717.1"/>
    </source>
</evidence>
<keyword evidence="2" id="KW-1185">Reference proteome</keyword>
<comment type="caution">
    <text evidence="1">The sequence shown here is derived from an EMBL/GenBank/DDBJ whole genome shotgun (WGS) entry which is preliminary data.</text>
</comment>
<evidence type="ECO:0008006" key="3">
    <source>
        <dbReference type="Google" id="ProtNLM"/>
    </source>
</evidence>
<name>A0A1V8RU40_9HYPH</name>
<dbReference type="OrthoDB" id="981968at2"/>
<proteinExistence type="predicted"/>
<sequence>MPLDLFNPIVPESRLHPNFTRLVGEADDGIRAVLRDWADGFADRDGKFVNEFQRTFNSSWWELYLYAVLKSLGIRVDFSFDAPDFVAPDANLAIEAVISAQGQGMTPEWEKTIKDLTNTGEIGARYLENLVRLSNSIDSKVRRYRERYSRLPHMQGNAYVIAIHNFATPDAHQLGDVAMQRLLYDVWEEGEFLKDGRIPLPTGLFLDDRMSEVSGILFSSLATFGKARALANCEGTFIFQAIRIRNNVEPITIGARKSNYRESLRDGLRLFHNPNAAIPLSDGLFAPDDIREFRLVDDEIWTSCHPDGDLCMRQVQAIHVRPAT</sequence>
<dbReference type="AlphaFoldDB" id="A0A1V8RU40"/>
<gene>
    <name evidence="1" type="ORF">BFN67_12450</name>
</gene>
<protein>
    <recommendedName>
        <fullName evidence="3">Glycosaminoglycan attachment site</fullName>
    </recommendedName>
</protein>
<organism evidence="1 2">
    <name type="scientific">Manganibacter manganicus</name>
    <dbReference type="NCBI Taxonomy" id="1873176"/>
    <lineage>
        <taxon>Bacteria</taxon>
        <taxon>Pseudomonadati</taxon>
        <taxon>Pseudomonadota</taxon>
        <taxon>Alphaproteobacteria</taxon>
        <taxon>Hyphomicrobiales</taxon>
        <taxon>Phyllobacteriaceae</taxon>
        <taxon>Manganibacter</taxon>
    </lineage>
</organism>
<dbReference type="STRING" id="1873176.BFN67_12450"/>
<dbReference type="RefSeq" id="WP_080918456.1">
    <property type="nucleotide sequence ID" value="NZ_MDET01000005.1"/>
</dbReference>